<feature type="domain" description="SnoaL-like" evidence="1">
    <location>
        <begin position="11"/>
        <end position="123"/>
    </location>
</feature>
<gene>
    <name evidence="2" type="ORF">SAMN05444164_1045</name>
</gene>
<dbReference type="RefSeq" id="WP_092114595.1">
    <property type="nucleotide sequence ID" value="NZ_FNTH01000001.1"/>
</dbReference>
<sequence length="128" mass="14036">MPDEADDIASAIIGRWSAGFGILDAEVLAALYSQHAFFFGSNPTLYRGRNGVKAYFDGLPRWHAPRVQFSDVRTERVNADLVNMAAIASFFLDGDAPSLAVKITWVIAREGGDWKIACHHVSSQTPLI</sequence>
<evidence type="ECO:0000313" key="3">
    <source>
        <dbReference type="Proteomes" id="UP000198992"/>
    </source>
</evidence>
<dbReference type="Pfam" id="PF13474">
    <property type="entry name" value="SnoaL_3"/>
    <property type="match status" value="1"/>
</dbReference>
<dbReference type="AlphaFoldDB" id="A0A1H4PTS4"/>
<keyword evidence="2" id="KW-0413">Isomerase</keyword>
<dbReference type="InterPro" id="IPR032710">
    <property type="entry name" value="NTF2-like_dom_sf"/>
</dbReference>
<protein>
    <submittedName>
        <fullName evidence="2">Ketosteroid isomerase homolog</fullName>
    </submittedName>
</protein>
<dbReference type="SUPFAM" id="SSF54427">
    <property type="entry name" value="NTF2-like"/>
    <property type="match status" value="1"/>
</dbReference>
<dbReference type="Gene3D" id="3.10.450.50">
    <property type="match status" value="1"/>
</dbReference>
<dbReference type="OrthoDB" id="953853at2"/>
<evidence type="ECO:0000313" key="2">
    <source>
        <dbReference type="EMBL" id="SEC10786.1"/>
    </source>
</evidence>
<dbReference type="InterPro" id="IPR037401">
    <property type="entry name" value="SnoaL-like"/>
</dbReference>
<evidence type="ECO:0000259" key="1">
    <source>
        <dbReference type="Pfam" id="PF13474"/>
    </source>
</evidence>
<organism evidence="2 3">
    <name type="scientific">Bradyrhizobium erythrophlei</name>
    <dbReference type="NCBI Taxonomy" id="1437360"/>
    <lineage>
        <taxon>Bacteria</taxon>
        <taxon>Pseudomonadati</taxon>
        <taxon>Pseudomonadota</taxon>
        <taxon>Alphaproteobacteria</taxon>
        <taxon>Hyphomicrobiales</taxon>
        <taxon>Nitrobacteraceae</taxon>
        <taxon>Bradyrhizobium</taxon>
    </lineage>
</organism>
<dbReference type="Proteomes" id="UP000198992">
    <property type="component" value="Unassembled WGS sequence"/>
</dbReference>
<name>A0A1H4PTS4_9BRAD</name>
<accession>A0A1H4PTS4</accession>
<reference evidence="2 3" key="1">
    <citation type="submission" date="2016-10" db="EMBL/GenBank/DDBJ databases">
        <authorList>
            <person name="de Groot N.N."/>
        </authorList>
    </citation>
    <scope>NUCLEOTIDE SEQUENCE [LARGE SCALE GENOMIC DNA]</scope>
    <source>
        <strain evidence="2 3">MT12</strain>
    </source>
</reference>
<proteinExistence type="predicted"/>
<dbReference type="EMBL" id="FNTH01000001">
    <property type="protein sequence ID" value="SEC10786.1"/>
    <property type="molecule type" value="Genomic_DNA"/>
</dbReference>
<dbReference type="GO" id="GO:0016853">
    <property type="term" value="F:isomerase activity"/>
    <property type="evidence" value="ECO:0007669"/>
    <property type="project" value="UniProtKB-KW"/>
</dbReference>